<dbReference type="InterPro" id="IPR004155">
    <property type="entry name" value="PBS_lyase_HEAT"/>
</dbReference>
<gene>
    <name evidence="1" type="ORF">J8F10_30965</name>
</gene>
<evidence type="ECO:0000313" key="1">
    <source>
        <dbReference type="EMBL" id="MBP3959690.1"/>
    </source>
</evidence>
<keyword evidence="2" id="KW-1185">Reference proteome</keyword>
<dbReference type="PANTHER" id="PTHR12697">
    <property type="entry name" value="PBS LYASE HEAT-LIKE PROTEIN"/>
    <property type="match status" value="1"/>
</dbReference>
<dbReference type="InterPro" id="IPR011989">
    <property type="entry name" value="ARM-like"/>
</dbReference>
<dbReference type="InterPro" id="IPR016024">
    <property type="entry name" value="ARM-type_fold"/>
</dbReference>
<protein>
    <submittedName>
        <fullName evidence="1">HEAT repeat domain-containing protein</fullName>
    </submittedName>
</protein>
<dbReference type="Pfam" id="PF13646">
    <property type="entry name" value="HEAT_2"/>
    <property type="match status" value="1"/>
</dbReference>
<evidence type="ECO:0000313" key="2">
    <source>
        <dbReference type="Proteomes" id="UP000676565"/>
    </source>
</evidence>
<dbReference type="SMART" id="SM00567">
    <property type="entry name" value="EZ_HEAT"/>
    <property type="match status" value="5"/>
</dbReference>
<dbReference type="PANTHER" id="PTHR12697:SF5">
    <property type="entry name" value="DEOXYHYPUSINE HYDROXYLASE"/>
    <property type="match status" value="1"/>
</dbReference>
<name>A0ABS5C2H9_9BACT</name>
<dbReference type="RefSeq" id="WP_210660429.1">
    <property type="nucleotide sequence ID" value="NZ_JAGKQQ010000001.1"/>
</dbReference>
<dbReference type="Gene3D" id="1.25.10.10">
    <property type="entry name" value="Leucine-rich Repeat Variant"/>
    <property type="match status" value="1"/>
</dbReference>
<reference evidence="1 2" key="1">
    <citation type="submission" date="2021-04" db="EMBL/GenBank/DDBJ databases">
        <authorList>
            <person name="Ivanova A."/>
        </authorList>
    </citation>
    <scope>NUCLEOTIDE SEQUENCE [LARGE SCALE GENOMIC DNA]</scope>
    <source>
        <strain evidence="1 2">G18</strain>
    </source>
</reference>
<organism evidence="1 2">
    <name type="scientific">Gemmata palustris</name>
    <dbReference type="NCBI Taxonomy" id="2822762"/>
    <lineage>
        <taxon>Bacteria</taxon>
        <taxon>Pseudomonadati</taxon>
        <taxon>Planctomycetota</taxon>
        <taxon>Planctomycetia</taxon>
        <taxon>Gemmatales</taxon>
        <taxon>Gemmataceae</taxon>
        <taxon>Gemmata</taxon>
    </lineage>
</organism>
<sequence length="222" mass="23397">MEPLTPQVMHKLVFTILVHGLPDAQTNVAYEVLLEAQNNPNPQVRELAVVALAELPVPAPKRVGALSKGLRDASARVRRRAARALGDFGVQAIPAVPALVTGLKDSDTSVRRDCAGTLGRLGPAAGPGAQGLVNLLSEPETRSRVVAATALKRIGGDAVPVLLVGLRNADSDFRARCARLLSQIAPDDGEVSEAIRVAAIEDERCRELAATVEFIPLAMAVN</sequence>
<proteinExistence type="predicted"/>
<dbReference type="Proteomes" id="UP000676565">
    <property type="component" value="Unassembled WGS sequence"/>
</dbReference>
<accession>A0ABS5C2H9</accession>
<dbReference type="EMBL" id="JAGKQQ010000001">
    <property type="protein sequence ID" value="MBP3959690.1"/>
    <property type="molecule type" value="Genomic_DNA"/>
</dbReference>
<comment type="caution">
    <text evidence="1">The sequence shown here is derived from an EMBL/GenBank/DDBJ whole genome shotgun (WGS) entry which is preliminary data.</text>
</comment>
<dbReference type="SUPFAM" id="SSF48371">
    <property type="entry name" value="ARM repeat"/>
    <property type="match status" value="1"/>
</dbReference>